<proteinExistence type="predicted"/>
<sequence length="194" mass="21540">MDLLSCEYQEENRTLKAIGFNTSVAKSTDGVVEWDALPDIAFSNAAPSTAAALIPLGDLTTAKVPNLLKAYAESNQLIEEVGADHHVEKILVPQPQDTSCLTAILIYTADHGLLDICVFRQSHSGIITKVWCSDLVWGIAQAPSLKNSPKELNFSAIAMNEHRRTYGISLWKIHEFEIDRKNPFSWNYIGDIRI</sequence>
<name>A0A9N9KRC2_9HELO</name>
<organism evidence="1 2">
    <name type="scientific">Hymenoscyphus fraxineus</name>
    <dbReference type="NCBI Taxonomy" id="746836"/>
    <lineage>
        <taxon>Eukaryota</taxon>
        <taxon>Fungi</taxon>
        <taxon>Dikarya</taxon>
        <taxon>Ascomycota</taxon>
        <taxon>Pezizomycotina</taxon>
        <taxon>Leotiomycetes</taxon>
        <taxon>Helotiales</taxon>
        <taxon>Helotiaceae</taxon>
        <taxon>Hymenoscyphus</taxon>
    </lineage>
</organism>
<dbReference type="EMBL" id="CAJVRL010000044">
    <property type="protein sequence ID" value="CAG8951691.1"/>
    <property type="molecule type" value="Genomic_DNA"/>
</dbReference>
<keyword evidence="2" id="KW-1185">Reference proteome</keyword>
<evidence type="ECO:0000313" key="1">
    <source>
        <dbReference type="EMBL" id="CAG8951691.1"/>
    </source>
</evidence>
<protein>
    <submittedName>
        <fullName evidence="1">Uncharacterized protein</fullName>
    </submittedName>
</protein>
<dbReference type="OrthoDB" id="10616354at2759"/>
<gene>
    <name evidence="1" type="ORF">HYFRA_00005491</name>
</gene>
<evidence type="ECO:0000313" key="2">
    <source>
        <dbReference type="Proteomes" id="UP000696280"/>
    </source>
</evidence>
<comment type="caution">
    <text evidence="1">The sequence shown here is derived from an EMBL/GenBank/DDBJ whole genome shotgun (WGS) entry which is preliminary data.</text>
</comment>
<accession>A0A9N9KRC2</accession>
<dbReference type="Proteomes" id="UP000696280">
    <property type="component" value="Unassembled WGS sequence"/>
</dbReference>
<reference evidence="1" key="1">
    <citation type="submission" date="2021-07" db="EMBL/GenBank/DDBJ databases">
        <authorList>
            <person name="Durling M."/>
        </authorList>
    </citation>
    <scope>NUCLEOTIDE SEQUENCE</scope>
</reference>
<dbReference type="AlphaFoldDB" id="A0A9N9KRC2"/>